<dbReference type="AlphaFoldDB" id="A0A964RMJ0"/>
<evidence type="ECO:0000313" key="2">
    <source>
        <dbReference type="Proteomes" id="UP000656077"/>
    </source>
</evidence>
<gene>
    <name evidence="1" type="ORF">GKZ28_11535</name>
</gene>
<organism evidence="1 2">
    <name type="scientific">Clostridium chromiireducens</name>
    <dbReference type="NCBI Taxonomy" id="225345"/>
    <lineage>
        <taxon>Bacteria</taxon>
        <taxon>Bacillati</taxon>
        <taxon>Bacillota</taxon>
        <taxon>Clostridia</taxon>
        <taxon>Eubacteriales</taxon>
        <taxon>Clostridiaceae</taxon>
        <taxon>Clostridium</taxon>
    </lineage>
</organism>
<keyword evidence="1" id="KW-0946">Virion</keyword>
<accession>A0A964RMJ0</accession>
<dbReference type="RefSeq" id="WP_160359314.1">
    <property type="nucleotide sequence ID" value="NZ_WSRQ01000016.1"/>
</dbReference>
<keyword evidence="1" id="KW-0167">Capsid protein</keyword>
<name>A0A964RMJ0_9CLOT</name>
<sequence>MYQDVIAPNESMQLHEILIFKNLCLTKALAMSPLAVDDELKSILQQDIRTSEKHIKELRGLMEKSNCAPSENIES</sequence>
<reference evidence="1" key="1">
    <citation type="submission" date="2019-12" db="EMBL/GenBank/DDBJ databases">
        <title>Microbes associate with the intestines of laboratory mice.</title>
        <authorList>
            <person name="Navarre W."/>
            <person name="Wong E."/>
        </authorList>
    </citation>
    <scope>NUCLEOTIDE SEQUENCE</scope>
    <source>
        <strain evidence="1">NM79_F5</strain>
    </source>
</reference>
<evidence type="ECO:0000313" key="1">
    <source>
        <dbReference type="EMBL" id="MVX64322.1"/>
    </source>
</evidence>
<dbReference type="EMBL" id="WSRQ01000016">
    <property type="protein sequence ID" value="MVX64322.1"/>
    <property type="molecule type" value="Genomic_DNA"/>
</dbReference>
<dbReference type="Proteomes" id="UP000656077">
    <property type="component" value="Unassembled WGS sequence"/>
</dbReference>
<protein>
    <submittedName>
        <fullName evidence="1">Spore coat protein</fullName>
    </submittedName>
</protein>
<proteinExistence type="predicted"/>
<dbReference type="InterPro" id="IPR012347">
    <property type="entry name" value="Ferritin-like"/>
</dbReference>
<dbReference type="Gene3D" id="1.20.1260.10">
    <property type="match status" value="1"/>
</dbReference>
<comment type="caution">
    <text evidence="1">The sequence shown here is derived from an EMBL/GenBank/DDBJ whole genome shotgun (WGS) entry which is preliminary data.</text>
</comment>